<dbReference type="InParanoid" id="A0A0V1BTR9"/>
<feature type="non-terminal residue" evidence="1">
    <location>
        <position position="1"/>
    </location>
</feature>
<dbReference type="Proteomes" id="UP000054776">
    <property type="component" value="Unassembled WGS sequence"/>
</dbReference>
<proteinExistence type="predicted"/>
<dbReference type="EMBL" id="JYDH01000012">
    <property type="protein sequence ID" value="KRY40445.1"/>
    <property type="molecule type" value="Genomic_DNA"/>
</dbReference>
<dbReference type="AlphaFoldDB" id="A0A0V1BTR9"/>
<keyword evidence="2" id="KW-1185">Reference proteome</keyword>
<name>A0A0V1BTR9_TRISP</name>
<evidence type="ECO:0000313" key="2">
    <source>
        <dbReference type="Proteomes" id="UP000054776"/>
    </source>
</evidence>
<comment type="caution">
    <text evidence="1">The sequence shown here is derived from an EMBL/GenBank/DDBJ whole genome shotgun (WGS) entry which is preliminary data.</text>
</comment>
<gene>
    <name evidence="1" type="ORF">T01_15846</name>
</gene>
<evidence type="ECO:0000313" key="1">
    <source>
        <dbReference type="EMBL" id="KRY40445.1"/>
    </source>
</evidence>
<sequence>LFYREESETLANNLSSAFNALMYEHKPQGNYYHIMSVTKAENVHAQLMYYEKNCLHYSRDCRKFSNFKCTLLKQPKLSCILIAKGAHNKDAKILGAIYLNKVSSNLPLCELCSYSSKEKFRLIISKQFRPWSEDVFLYAPVTYDPIPESETVNPRGRTGIKGLGSLLHHGQNIIVLYIITRKFGEDIELLSVLDQTNNLKFPKAYLSGQMKKLFDDKIETAINTIFQKAGYSELRIHVEQKHNPMNTDTSWIETTVFSVWDKEQTHIGSMERFVPVDGLSLGERLKKMLWNH</sequence>
<feature type="non-terminal residue" evidence="1">
    <location>
        <position position="292"/>
    </location>
</feature>
<reference evidence="1 2" key="1">
    <citation type="submission" date="2015-01" db="EMBL/GenBank/DDBJ databases">
        <title>Evolution of Trichinella species and genotypes.</title>
        <authorList>
            <person name="Korhonen P.K."/>
            <person name="Edoardo P."/>
            <person name="Giuseppe L.R."/>
            <person name="Gasser R.B."/>
        </authorList>
    </citation>
    <scope>NUCLEOTIDE SEQUENCE [LARGE SCALE GENOMIC DNA]</scope>
    <source>
        <strain evidence="1">ISS3</strain>
    </source>
</reference>
<accession>A0A0V1BTR9</accession>
<protein>
    <recommendedName>
        <fullName evidence="3">Nudix hydrolase domain-containing protein</fullName>
    </recommendedName>
</protein>
<dbReference type="OrthoDB" id="10320635at2759"/>
<organism evidence="1 2">
    <name type="scientific">Trichinella spiralis</name>
    <name type="common">Trichina worm</name>
    <dbReference type="NCBI Taxonomy" id="6334"/>
    <lineage>
        <taxon>Eukaryota</taxon>
        <taxon>Metazoa</taxon>
        <taxon>Ecdysozoa</taxon>
        <taxon>Nematoda</taxon>
        <taxon>Enoplea</taxon>
        <taxon>Dorylaimia</taxon>
        <taxon>Trichinellida</taxon>
        <taxon>Trichinellidae</taxon>
        <taxon>Trichinella</taxon>
    </lineage>
</organism>
<evidence type="ECO:0008006" key="3">
    <source>
        <dbReference type="Google" id="ProtNLM"/>
    </source>
</evidence>